<dbReference type="EMBL" id="NXLZ01000007">
    <property type="protein sequence ID" value="TKX30862.1"/>
    <property type="molecule type" value="Genomic_DNA"/>
</dbReference>
<evidence type="ECO:0000313" key="3">
    <source>
        <dbReference type="Proteomes" id="UP000308838"/>
    </source>
</evidence>
<evidence type="ECO:0000256" key="1">
    <source>
        <dbReference type="ARBA" id="ARBA00009820"/>
    </source>
</evidence>
<gene>
    <name evidence="2" type="primary">tolB</name>
    <name evidence="2" type="ORF">CQA69_05010</name>
</gene>
<dbReference type="Gene3D" id="2.120.10.30">
    <property type="entry name" value="TolB, C-terminal domain"/>
    <property type="match status" value="1"/>
</dbReference>
<dbReference type="Proteomes" id="UP000308838">
    <property type="component" value="Unassembled WGS sequence"/>
</dbReference>
<dbReference type="NCBIfam" id="NF003124">
    <property type="entry name" value="PRK04043.1"/>
    <property type="match status" value="1"/>
</dbReference>
<proteinExistence type="inferred from homology"/>
<organism evidence="2 3">
    <name type="scientific">Campylobacter estrildidarum</name>
    <dbReference type="NCBI Taxonomy" id="2510189"/>
    <lineage>
        <taxon>Bacteria</taxon>
        <taxon>Pseudomonadati</taxon>
        <taxon>Campylobacterota</taxon>
        <taxon>Epsilonproteobacteria</taxon>
        <taxon>Campylobacterales</taxon>
        <taxon>Campylobacteraceae</taxon>
        <taxon>Campylobacter</taxon>
    </lineage>
</organism>
<comment type="caution">
    <text evidence="2">The sequence shown here is derived from an EMBL/GenBank/DDBJ whole genome shotgun (WGS) entry which is preliminary data.</text>
</comment>
<dbReference type="PANTHER" id="PTHR36842:SF1">
    <property type="entry name" value="PROTEIN TOLB"/>
    <property type="match status" value="1"/>
</dbReference>
<protein>
    <submittedName>
        <fullName evidence="2">Tol-Pal system protein TolB</fullName>
    </submittedName>
</protein>
<evidence type="ECO:0000313" key="2">
    <source>
        <dbReference type="EMBL" id="TKX30862.1"/>
    </source>
</evidence>
<dbReference type="OrthoDB" id="9815657at2"/>
<dbReference type="InterPro" id="IPR011659">
    <property type="entry name" value="WD40"/>
</dbReference>
<dbReference type="InterPro" id="IPR011042">
    <property type="entry name" value="6-blade_b-propeller_TolB-like"/>
</dbReference>
<sequence length="404" mass="45288">MKKIFTIFLLFLGILWAEDPTITVVNSGVELPKIIVKDNSNLDNSALKRSFYNIIVNDLKVSSNFEVVSNGAEKSNYIFEYALSKNGDNLSLNVKIKAGGIEKSNQTYTLNNGIEQYPFLAHKSVKSSVNVLGLPPIEWMDHKILISRNSSSRKSQIIIADYTLTYQKVIIDGGLNLFPKWGNKEQTIFYYTAYDNNMPILYRYNLNSNRADKILSSGGMVVASDVSSDGNKLLVTMAPKDQPDVYLYNLRTKNLTQITNYSGIDVNGNFIGNDDSKIVFVSDRLGYPNIFLQKLNDTSGAEQVVFHGKNNSAVSTYKDFLVYSSREPNQYGVFNIYLMSLNSNDIRQLTANGKNLFPRFSSDGGSIVFIKYLGAQSALGVIRVNANKTFYFPLKIGKIQSIDW</sequence>
<name>A0A4V6YB29_9BACT</name>
<dbReference type="PANTHER" id="PTHR36842">
    <property type="entry name" value="PROTEIN TOLB HOMOLOG"/>
    <property type="match status" value="1"/>
</dbReference>
<dbReference type="RefSeq" id="WP_137620706.1">
    <property type="nucleotide sequence ID" value="NZ_NXLZ01000007.1"/>
</dbReference>
<dbReference type="AlphaFoldDB" id="A0A4V6YB29"/>
<dbReference type="Pfam" id="PF07676">
    <property type="entry name" value="PD40"/>
    <property type="match status" value="1"/>
</dbReference>
<accession>A0A4V6YB29</accession>
<keyword evidence="3" id="KW-1185">Reference proteome</keyword>
<comment type="similarity">
    <text evidence="1">Belongs to the TolB family.</text>
</comment>
<reference evidence="2 3" key="1">
    <citation type="submission" date="2018-05" db="EMBL/GenBank/DDBJ databases">
        <title>Novel Campyloabacter and Helicobacter Species and Strains.</title>
        <authorList>
            <person name="Mannion A.J."/>
            <person name="Shen Z."/>
            <person name="Fox J.G."/>
        </authorList>
    </citation>
    <scope>NUCLEOTIDE SEQUENCE [LARGE SCALE GENOMIC DNA]</scope>
    <source>
        <strain evidence="3">MIT17-664</strain>
    </source>
</reference>
<dbReference type="SUPFAM" id="SSF69304">
    <property type="entry name" value="Tricorn protease N-terminal domain"/>
    <property type="match status" value="1"/>
</dbReference>